<reference evidence="1" key="1">
    <citation type="submission" date="2015-09" db="EMBL/GenBank/DDBJ databases">
        <title>Repeated local emergence of carbapenem resistant Acinetobacter baumannii in a single hospital ward.</title>
        <authorList>
            <person name="Schultz M.B."/>
            <person name="Thanh D.P."/>
            <person name="Hoang N.T.D."/>
            <person name="Wick R.R."/>
            <person name="Ingle D.J."/>
            <person name="Hawkey J."/>
            <person name="Edwards D."/>
            <person name="Kenyon J."/>
            <person name="Lan N.P.H."/>
            <person name="Campbell J.I."/>
            <person name="Thwaites G."/>
            <person name="Nhu N.T.K."/>
            <person name="Hall R."/>
            <person name="Fournier-Level A."/>
            <person name="Baker S."/>
            <person name="Holt K.E."/>
        </authorList>
    </citation>
    <scope>NUCLEOTIDE SEQUENCE</scope>
    <source>
        <strain evidence="1">255_n</strain>
        <plasmid evidence="1">p255n_1</plasmid>
    </source>
</reference>
<dbReference type="EMBL" id="KT852971">
    <property type="protein sequence ID" value="AMD83559.1"/>
    <property type="molecule type" value="Genomic_DNA"/>
</dbReference>
<gene>
    <name evidence="1" type="ORF">P255N_00052</name>
</gene>
<name>A0A125S0M3_ACIBA</name>
<evidence type="ECO:0000313" key="1">
    <source>
        <dbReference type="EMBL" id="AMD83559.1"/>
    </source>
</evidence>
<accession>A0A125S0M3</accession>
<protein>
    <submittedName>
        <fullName evidence="1">Nrp</fullName>
    </submittedName>
</protein>
<sequence>MLKLTYSRLLQLIESIFYPFQLNYNFLNIRIEPALDYFVEMTAVLPNELLISQQARDLGNQLIKEMNINRSYGMANFLGVNTCYDNHQAVLIWTFQLLEREPALNELAEIKKYFLLIFPDSVYQLA</sequence>
<organism evidence="1">
    <name type="scientific">Acinetobacter baumannii</name>
    <dbReference type="NCBI Taxonomy" id="470"/>
    <lineage>
        <taxon>Bacteria</taxon>
        <taxon>Pseudomonadati</taxon>
        <taxon>Pseudomonadota</taxon>
        <taxon>Gammaproteobacteria</taxon>
        <taxon>Moraxellales</taxon>
        <taxon>Moraxellaceae</taxon>
        <taxon>Acinetobacter</taxon>
        <taxon>Acinetobacter calcoaceticus/baumannii complex</taxon>
    </lineage>
</organism>
<proteinExistence type="predicted"/>
<keyword evidence="1" id="KW-0614">Plasmid</keyword>
<dbReference type="AlphaFoldDB" id="A0A125S0M3"/>
<geneLocation type="plasmid" evidence="1">
    <name>p255n_1</name>
</geneLocation>